<protein>
    <submittedName>
        <fullName evidence="1">Uncharacterized protein</fullName>
    </submittedName>
</protein>
<reference evidence="1" key="1">
    <citation type="submission" date="2023-10" db="EMBL/GenBank/DDBJ databases">
        <authorList>
            <person name="Domelevo Entfellner J.-B."/>
        </authorList>
    </citation>
    <scope>NUCLEOTIDE SEQUENCE</scope>
</reference>
<dbReference type="Gramene" id="rna-AYBTSS11_LOCUS3898">
    <property type="protein sequence ID" value="CAJ1925342.1"/>
    <property type="gene ID" value="gene-AYBTSS11_LOCUS3898"/>
</dbReference>
<evidence type="ECO:0000313" key="1">
    <source>
        <dbReference type="EMBL" id="CAJ1925342.1"/>
    </source>
</evidence>
<dbReference type="Proteomes" id="UP001189624">
    <property type="component" value="Chromosome 2"/>
</dbReference>
<evidence type="ECO:0000313" key="2">
    <source>
        <dbReference type="Proteomes" id="UP001189624"/>
    </source>
</evidence>
<sequence length="55" mass="6182">MLYLHDRNVLPPVCDGDVLPMPLSIFNDDVLKVTRIGKVGEDRTISRGWKSDLVS</sequence>
<keyword evidence="2" id="KW-1185">Reference proteome</keyword>
<proteinExistence type="predicted"/>
<accession>A0AA86V3J6</accession>
<organism evidence="1 2">
    <name type="scientific">Sphenostylis stenocarpa</name>
    <dbReference type="NCBI Taxonomy" id="92480"/>
    <lineage>
        <taxon>Eukaryota</taxon>
        <taxon>Viridiplantae</taxon>
        <taxon>Streptophyta</taxon>
        <taxon>Embryophyta</taxon>
        <taxon>Tracheophyta</taxon>
        <taxon>Spermatophyta</taxon>
        <taxon>Magnoliopsida</taxon>
        <taxon>eudicotyledons</taxon>
        <taxon>Gunneridae</taxon>
        <taxon>Pentapetalae</taxon>
        <taxon>rosids</taxon>
        <taxon>fabids</taxon>
        <taxon>Fabales</taxon>
        <taxon>Fabaceae</taxon>
        <taxon>Papilionoideae</taxon>
        <taxon>50 kb inversion clade</taxon>
        <taxon>NPAAA clade</taxon>
        <taxon>indigoferoid/millettioid clade</taxon>
        <taxon>Phaseoleae</taxon>
        <taxon>Sphenostylis</taxon>
    </lineage>
</organism>
<dbReference type="EMBL" id="OY731399">
    <property type="protein sequence ID" value="CAJ1925342.1"/>
    <property type="molecule type" value="Genomic_DNA"/>
</dbReference>
<dbReference type="AlphaFoldDB" id="A0AA86V3J6"/>
<gene>
    <name evidence="1" type="ORF">AYBTSS11_LOCUS3898</name>
</gene>
<name>A0AA86V3J6_9FABA</name>